<keyword evidence="3 7" id="KW-0812">Transmembrane</keyword>
<evidence type="ECO:0000256" key="8">
    <source>
        <dbReference type="SAM" id="MobiDB-lite"/>
    </source>
</evidence>
<keyword evidence="6 7" id="KW-0012">Acyltransferase</keyword>
<keyword evidence="4 7" id="KW-1133">Transmembrane helix</keyword>
<dbReference type="Pfam" id="PF01529">
    <property type="entry name" value="DHHC"/>
    <property type="match status" value="1"/>
</dbReference>
<proteinExistence type="inferred from homology"/>
<protein>
    <recommendedName>
        <fullName evidence="7">Palmitoyltransferase</fullName>
        <ecNumber evidence="7">2.3.1.225</ecNumber>
    </recommendedName>
</protein>
<feature type="compositionally biased region" description="Low complexity" evidence="8">
    <location>
        <begin position="17"/>
        <end position="28"/>
    </location>
</feature>
<feature type="compositionally biased region" description="Basic and acidic residues" evidence="8">
    <location>
        <begin position="120"/>
        <end position="132"/>
    </location>
</feature>
<evidence type="ECO:0000313" key="10">
    <source>
        <dbReference type="EMBL" id="KPA77077.1"/>
    </source>
</evidence>
<evidence type="ECO:0000256" key="6">
    <source>
        <dbReference type="ARBA" id="ARBA00023315"/>
    </source>
</evidence>
<dbReference type="GeneID" id="26907693"/>
<sequence>MSNPPIPAASPPRHGGAPSTTPVVIAAAAPPPPAPLPNGTAPAQTPPTTAEGRRHSRHHHRPLGDGSATREATASTPHRRKRRLKSRSDPNGGTAERPVDGSVTSPHQHHRDTAAAETLRMTEYDAQHEGERLATAVGGTPPQLSSGHGNSCQTMSLPAGGEALPDPATYATLAGPHPSHVNGGATPGRLSRSPEPPVSVSSSSRPQPPSVAHALANPEVPTMRTTATSTAVASAAPAPPVAAAEQVIPTLDDSSSSQPSGSRSKFRGRRSKSAGPRNGTSAATAAVTHHNRSALNNNVNGKHSHSHTAANGTAAAAAVVPAATAPLTPAEPLPQQHHQQQPQQPPPQHHRPRMESVFAEMSPRDDMFSPASAGEADDGSAVHVGSPHSHLHLTNRLPVGHHVRTTSAGDVLLSTSSGRVTAAAHGGNTGSAAAVAVSVPGPRIQCGAMGSVEGGVPFVDEMEVVAKYNTRASHHPSISRRSGGGNALESDEDSRLQAEEHADVYSSDESWSDDAAMVPRAVEPMASCCVDTQKNPDGWQHVEPRRHAFERPLHSLQISALIFEFVVLGLFWSSVFAGYLVIYTQDKKDCLAEIIVFAVASVIFIVGLYVSLGLVSFKDCTDHGNMGEMCTFCRRRTHVESKHCKACNKCVDHFDHHCKWLNMCVGGKNYRLFFAFVSSACLGTLTALAAGICMLARHWAELTRHNLYFRVGPIIMCAVIALGIGPMLHLLFFHVYLCCIGQTTYQHILEKRESAFFVEGKDKKSERQRCGCKCC</sequence>
<evidence type="ECO:0000256" key="2">
    <source>
        <dbReference type="ARBA" id="ARBA00022679"/>
    </source>
</evidence>
<evidence type="ECO:0000256" key="3">
    <source>
        <dbReference type="ARBA" id="ARBA00022692"/>
    </source>
</evidence>
<keyword evidence="2 7" id="KW-0808">Transferase</keyword>
<comment type="domain">
    <text evidence="7">The DHHC domain is required for palmitoyltransferase activity.</text>
</comment>
<feature type="compositionally biased region" description="Low complexity" evidence="8">
    <location>
        <begin position="308"/>
        <end position="342"/>
    </location>
</feature>
<dbReference type="GO" id="GO:0005794">
    <property type="term" value="C:Golgi apparatus"/>
    <property type="evidence" value="ECO:0007669"/>
    <property type="project" value="TreeGrafter"/>
</dbReference>
<feature type="compositionally biased region" description="Polar residues" evidence="8">
    <location>
        <begin position="142"/>
        <end position="156"/>
    </location>
</feature>
<organism evidence="10 11">
    <name type="scientific">Leptomonas pyrrhocoris</name>
    <name type="common">Firebug parasite</name>
    <dbReference type="NCBI Taxonomy" id="157538"/>
    <lineage>
        <taxon>Eukaryota</taxon>
        <taxon>Discoba</taxon>
        <taxon>Euglenozoa</taxon>
        <taxon>Kinetoplastea</taxon>
        <taxon>Metakinetoplastina</taxon>
        <taxon>Trypanosomatida</taxon>
        <taxon>Trypanosomatidae</taxon>
        <taxon>Leishmaniinae</taxon>
        <taxon>Leptomonas</taxon>
    </lineage>
</organism>
<feature type="domain" description="Palmitoyltransferase DHHC" evidence="9">
    <location>
        <begin position="628"/>
        <end position="748"/>
    </location>
</feature>
<dbReference type="PANTHER" id="PTHR22883">
    <property type="entry name" value="ZINC FINGER DHHC DOMAIN CONTAINING PROTEIN"/>
    <property type="match status" value="1"/>
</dbReference>
<feature type="transmembrane region" description="Helical" evidence="7">
    <location>
        <begin position="594"/>
        <end position="617"/>
    </location>
</feature>
<keyword evidence="5 7" id="KW-0472">Membrane</keyword>
<accession>A0A0M9FVZ6</accession>
<comment type="caution">
    <text evidence="10">The sequence shown here is derived from an EMBL/GenBank/DDBJ whole genome shotgun (WGS) entry which is preliminary data.</text>
</comment>
<feature type="compositionally biased region" description="Pro residues" evidence="8">
    <location>
        <begin position="1"/>
        <end position="10"/>
    </location>
</feature>
<dbReference type="EC" id="2.3.1.225" evidence="7"/>
<feature type="transmembrane region" description="Helical" evidence="7">
    <location>
        <begin position="672"/>
        <end position="695"/>
    </location>
</feature>
<feature type="transmembrane region" description="Helical" evidence="7">
    <location>
        <begin position="561"/>
        <end position="582"/>
    </location>
</feature>
<name>A0A0M9FVZ6_LEPPY</name>
<evidence type="ECO:0000256" key="1">
    <source>
        <dbReference type="ARBA" id="ARBA00004141"/>
    </source>
</evidence>
<dbReference type="GO" id="GO:0019706">
    <property type="term" value="F:protein-cysteine S-palmitoyltransferase activity"/>
    <property type="evidence" value="ECO:0007669"/>
    <property type="project" value="UniProtKB-EC"/>
</dbReference>
<feature type="compositionally biased region" description="Low complexity" evidence="8">
    <location>
        <begin position="189"/>
        <end position="205"/>
    </location>
</feature>
<dbReference type="GO" id="GO:0016020">
    <property type="term" value="C:membrane"/>
    <property type="evidence" value="ECO:0007669"/>
    <property type="project" value="UniProtKB-SubCell"/>
</dbReference>
<dbReference type="OMA" id="ESKHCKA"/>
<evidence type="ECO:0000256" key="5">
    <source>
        <dbReference type="ARBA" id="ARBA00023136"/>
    </source>
</evidence>
<evidence type="ECO:0000256" key="4">
    <source>
        <dbReference type="ARBA" id="ARBA00022989"/>
    </source>
</evidence>
<feature type="compositionally biased region" description="Low complexity" evidence="8">
    <location>
        <begin position="37"/>
        <end position="50"/>
    </location>
</feature>
<feature type="region of interest" description="Disordered" evidence="8">
    <location>
        <begin position="1"/>
        <end position="388"/>
    </location>
</feature>
<keyword evidence="11" id="KW-1185">Reference proteome</keyword>
<evidence type="ECO:0000259" key="9">
    <source>
        <dbReference type="Pfam" id="PF01529"/>
    </source>
</evidence>
<comment type="similarity">
    <text evidence="7">Belongs to the DHHC palmitoyltransferase family.</text>
</comment>
<feature type="transmembrane region" description="Helical" evidence="7">
    <location>
        <begin position="707"/>
        <end position="737"/>
    </location>
</feature>
<dbReference type="EMBL" id="LGTL01000018">
    <property type="protein sequence ID" value="KPA77077.1"/>
    <property type="molecule type" value="Genomic_DNA"/>
</dbReference>
<dbReference type="PROSITE" id="PS50216">
    <property type="entry name" value="DHHC"/>
    <property type="match status" value="1"/>
</dbReference>
<dbReference type="PANTHER" id="PTHR22883:SF448">
    <property type="entry name" value="PALMITOYLTRANSFERASE"/>
    <property type="match status" value="1"/>
</dbReference>
<dbReference type="AlphaFoldDB" id="A0A0M9FVZ6"/>
<comment type="catalytic activity">
    <reaction evidence="7">
        <text>L-cysteinyl-[protein] + hexadecanoyl-CoA = S-hexadecanoyl-L-cysteinyl-[protein] + CoA</text>
        <dbReference type="Rhea" id="RHEA:36683"/>
        <dbReference type="Rhea" id="RHEA-COMP:10131"/>
        <dbReference type="Rhea" id="RHEA-COMP:11032"/>
        <dbReference type="ChEBI" id="CHEBI:29950"/>
        <dbReference type="ChEBI" id="CHEBI:57287"/>
        <dbReference type="ChEBI" id="CHEBI:57379"/>
        <dbReference type="ChEBI" id="CHEBI:74151"/>
        <dbReference type="EC" id="2.3.1.225"/>
    </reaction>
</comment>
<feature type="compositionally biased region" description="Low complexity" evidence="8">
    <location>
        <begin position="225"/>
        <end position="244"/>
    </location>
</feature>
<dbReference type="RefSeq" id="XP_015655516.1">
    <property type="nucleotide sequence ID" value="XM_015806039.1"/>
</dbReference>
<reference evidence="10 11" key="1">
    <citation type="submission" date="2015-07" db="EMBL/GenBank/DDBJ databases">
        <title>High-quality genome of monoxenous trypanosomatid Leptomonas pyrrhocoris.</title>
        <authorList>
            <person name="Flegontov P."/>
            <person name="Butenko A."/>
            <person name="Firsov S."/>
            <person name="Vlcek C."/>
            <person name="Logacheva M.D."/>
            <person name="Field M."/>
            <person name="Filatov D."/>
            <person name="Flegontova O."/>
            <person name="Gerasimov E."/>
            <person name="Jackson A.P."/>
            <person name="Kelly S."/>
            <person name="Opperdoes F."/>
            <person name="O'Reilly A."/>
            <person name="Votypka J."/>
            <person name="Yurchenko V."/>
            <person name="Lukes J."/>
        </authorList>
    </citation>
    <scope>NUCLEOTIDE SEQUENCE [LARGE SCALE GENOMIC DNA]</scope>
    <source>
        <strain evidence="10">H10</strain>
    </source>
</reference>
<dbReference type="InterPro" id="IPR001594">
    <property type="entry name" value="Palmitoyltrfase_DHHC"/>
</dbReference>
<comment type="subcellular location">
    <subcellularLocation>
        <location evidence="1">Membrane</location>
        <topology evidence="1">Multi-pass membrane protein</topology>
    </subcellularLocation>
</comment>
<gene>
    <name evidence="10" type="ORF">ABB37_07407</name>
</gene>
<dbReference type="OrthoDB" id="9909019at2759"/>
<dbReference type="InterPro" id="IPR039859">
    <property type="entry name" value="PFA4/ZDH16/20/ERF2-like"/>
</dbReference>
<feature type="region of interest" description="Disordered" evidence="8">
    <location>
        <begin position="473"/>
        <end position="499"/>
    </location>
</feature>
<dbReference type="VEuPathDB" id="TriTrypDB:LpyrH10_18_1340"/>
<feature type="compositionally biased region" description="Low complexity" evidence="8">
    <location>
        <begin position="254"/>
        <end position="263"/>
    </location>
</feature>
<dbReference type="GO" id="GO:0006612">
    <property type="term" value="P:protein targeting to membrane"/>
    <property type="evidence" value="ECO:0007669"/>
    <property type="project" value="TreeGrafter"/>
</dbReference>
<evidence type="ECO:0000256" key="7">
    <source>
        <dbReference type="RuleBase" id="RU079119"/>
    </source>
</evidence>
<dbReference type="Proteomes" id="UP000037923">
    <property type="component" value="Unassembled WGS sequence"/>
</dbReference>
<evidence type="ECO:0000313" key="11">
    <source>
        <dbReference type="Proteomes" id="UP000037923"/>
    </source>
</evidence>
<dbReference type="GO" id="GO:0005783">
    <property type="term" value="C:endoplasmic reticulum"/>
    <property type="evidence" value="ECO:0007669"/>
    <property type="project" value="TreeGrafter"/>
</dbReference>